<dbReference type="AlphaFoldDB" id="A0A699U6P7"/>
<feature type="non-terminal residue" evidence="1">
    <location>
        <position position="1"/>
    </location>
</feature>
<name>A0A699U6P7_TANCI</name>
<evidence type="ECO:0000313" key="1">
    <source>
        <dbReference type="EMBL" id="GFD15424.1"/>
    </source>
</evidence>
<sequence length="66" mass="7153">IREDEEEFKAEASAGGTMEIAVDPLAAGDISEPTRGDAADLEGTIYDISRYVFEVPLDNITEFETA</sequence>
<accession>A0A699U6P7</accession>
<comment type="caution">
    <text evidence="1">The sequence shown here is derived from an EMBL/GenBank/DDBJ whole genome shotgun (WGS) entry which is preliminary data.</text>
</comment>
<protein>
    <submittedName>
        <fullName evidence="1">Uncharacterized protein</fullName>
    </submittedName>
</protein>
<organism evidence="1">
    <name type="scientific">Tanacetum cinerariifolium</name>
    <name type="common">Dalmatian daisy</name>
    <name type="synonym">Chrysanthemum cinerariifolium</name>
    <dbReference type="NCBI Taxonomy" id="118510"/>
    <lineage>
        <taxon>Eukaryota</taxon>
        <taxon>Viridiplantae</taxon>
        <taxon>Streptophyta</taxon>
        <taxon>Embryophyta</taxon>
        <taxon>Tracheophyta</taxon>
        <taxon>Spermatophyta</taxon>
        <taxon>Magnoliopsida</taxon>
        <taxon>eudicotyledons</taxon>
        <taxon>Gunneridae</taxon>
        <taxon>Pentapetalae</taxon>
        <taxon>asterids</taxon>
        <taxon>campanulids</taxon>
        <taxon>Asterales</taxon>
        <taxon>Asteraceae</taxon>
        <taxon>Asteroideae</taxon>
        <taxon>Anthemideae</taxon>
        <taxon>Anthemidinae</taxon>
        <taxon>Tanacetum</taxon>
    </lineage>
</organism>
<proteinExistence type="predicted"/>
<gene>
    <name evidence="1" type="ORF">Tci_887393</name>
</gene>
<dbReference type="EMBL" id="BKCJ011286436">
    <property type="protein sequence ID" value="GFD15424.1"/>
    <property type="molecule type" value="Genomic_DNA"/>
</dbReference>
<reference evidence="1" key="1">
    <citation type="journal article" date="2019" name="Sci. Rep.">
        <title>Draft genome of Tanacetum cinerariifolium, the natural source of mosquito coil.</title>
        <authorList>
            <person name="Yamashiro T."/>
            <person name="Shiraishi A."/>
            <person name="Satake H."/>
            <person name="Nakayama K."/>
        </authorList>
    </citation>
    <scope>NUCLEOTIDE SEQUENCE</scope>
</reference>